<evidence type="ECO:0000313" key="1">
    <source>
        <dbReference type="EMBL" id="VDL91675.1"/>
    </source>
</evidence>
<evidence type="ECO:0000313" key="2">
    <source>
        <dbReference type="Proteomes" id="UP000275846"/>
    </source>
</evidence>
<protein>
    <submittedName>
        <fullName evidence="3">Endo/exonuclease/phosphatase domain-containing protein</fullName>
    </submittedName>
</protein>
<evidence type="ECO:0000313" key="3">
    <source>
        <dbReference type="WBParaSite" id="SSLN_0000546101-mRNA-1"/>
    </source>
</evidence>
<sequence>MTSSDAAKDKFYEDLHALLAAVPKADNLIVLGNFNDRVCIDHAAWQGMLGRHGLGGCNDNELLLRKCA</sequence>
<dbReference type="Proteomes" id="UP000275846">
    <property type="component" value="Unassembled WGS sequence"/>
</dbReference>
<dbReference type="AlphaFoldDB" id="A0A183SM42"/>
<dbReference type="EMBL" id="UYSU01033192">
    <property type="protein sequence ID" value="VDL91675.1"/>
    <property type="molecule type" value="Genomic_DNA"/>
</dbReference>
<dbReference type="OrthoDB" id="6242194at2759"/>
<proteinExistence type="predicted"/>
<accession>A0A183SM42</accession>
<reference evidence="3" key="1">
    <citation type="submission" date="2016-06" db="UniProtKB">
        <authorList>
            <consortium name="WormBaseParasite"/>
        </authorList>
    </citation>
    <scope>IDENTIFICATION</scope>
</reference>
<reference evidence="1 2" key="2">
    <citation type="submission" date="2018-11" db="EMBL/GenBank/DDBJ databases">
        <authorList>
            <consortium name="Pathogen Informatics"/>
        </authorList>
    </citation>
    <scope>NUCLEOTIDE SEQUENCE [LARGE SCALE GENOMIC DNA]</scope>
    <source>
        <strain evidence="1 2">NST_G2</strain>
    </source>
</reference>
<dbReference type="SUPFAM" id="SSF56219">
    <property type="entry name" value="DNase I-like"/>
    <property type="match status" value="1"/>
</dbReference>
<dbReference type="WBParaSite" id="SSLN_0000546101-mRNA-1">
    <property type="protein sequence ID" value="SSLN_0000546101-mRNA-1"/>
    <property type="gene ID" value="SSLN_0000546101"/>
</dbReference>
<dbReference type="InterPro" id="IPR036691">
    <property type="entry name" value="Endo/exonu/phosph_ase_sf"/>
</dbReference>
<keyword evidence="2" id="KW-1185">Reference proteome</keyword>
<name>A0A183SM42_SCHSO</name>
<organism evidence="3">
    <name type="scientific">Schistocephalus solidus</name>
    <name type="common">Tapeworm</name>
    <dbReference type="NCBI Taxonomy" id="70667"/>
    <lineage>
        <taxon>Eukaryota</taxon>
        <taxon>Metazoa</taxon>
        <taxon>Spiralia</taxon>
        <taxon>Lophotrochozoa</taxon>
        <taxon>Platyhelminthes</taxon>
        <taxon>Cestoda</taxon>
        <taxon>Eucestoda</taxon>
        <taxon>Diphyllobothriidea</taxon>
        <taxon>Diphyllobothriidae</taxon>
        <taxon>Schistocephalus</taxon>
    </lineage>
</organism>
<gene>
    <name evidence="1" type="ORF">SSLN_LOCUS5290</name>
</gene>